<name>A0A929BBJ6_9PSEU</name>
<keyword evidence="3" id="KW-0732">Signal</keyword>
<evidence type="ECO:0000313" key="4">
    <source>
        <dbReference type="EMBL" id="MBE9375340.1"/>
    </source>
</evidence>
<dbReference type="AlphaFoldDB" id="A0A929BBJ6"/>
<reference evidence="4" key="1">
    <citation type="submission" date="2020-10" db="EMBL/GenBank/DDBJ databases">
        <title>Diversity and distribution of actinomycetes associated with coral in the coast of Hainan.</title>
        <authorList>
            <person name="Li F."/>
        </authorList>
    </citation>
    <scope>NUCLEOTIDE SEQUENCE</scope>
    <source>
        <strain evidence="4">HNM0983</strain>
    </source>
</reference>
<dbReference type="Gene3D" id="2.120.10.70">
    <property type="entry name" value="Fucose-specific lectin"/>
    <property type="match status" value="1"/>
</dbReference>
<feature type="chain" id="PRO_5036691104" evidence="3">
    <location>
        <begin position="21"/>
        <end position="652"/>
    </location>
</feature>
<dbReference type="InterPro" id="IPR024078">
    <property type="entry name" value="LmbE-like_dom_sf"/>
</dbReference>
<dbReference type="RefSeq" id="WP_193928770.1">
    <property type="nucleotide sequence ID" value="NZ_JADEYC010000019.1"/>
</dbReference>
<dbReference type="SUPFAM" id="SSF102588">
    <property type="entry name" value="LmbE-like"/>
    <property type="match status" value="1"/>
</dbReference>
<dbReference type="Pfam" id="PF02585">
    <property type="entry name" value="PIG-L"/>
    <property type="match status" value="1"/>
</dbReference>
<evidence type="ECO:0000256" key="3">
    <source>
        <dbReference type="SAM" id="SignalP"/>
    </source>
</evidence>
<feature type="signal peptide" evidence="3">
    <location>
        <begin position="1"/>
        <end position="20"/>
    </location>
</feature>
<accession>A0A929BBJ6</accession>
<dbReference type="PANTHER" id="PTHR12993">
    <property type="entry name" value="N-ACETYLGLUCOSAMINYL-PHOSPHATIDYLINOSITOL DE-N-ACETYLASE-RELATED"/>
    <property type="match status" value="1"/>
</dbReference>
<evidence type="ECO:0000256" key="1">
    <source>
        <dbReference type="ARBA" id="ARBA00022833"/>
    </source>
</evidence>
<dbReference type="GO" id="GO:0016137">
    <property type="term" value="P:glycoside metabolic process"/>
    <property type="evidence" value="ECO:0007669"/>
    <property type="project" value="UniProtKB-ARBA"/>
</dbReference>
<keyword evidence="5" id="KW-1185">Reference proteome</keyword>
<comment type="caution">
    <text evidence="4">The sequence shown here is derived from an EMBL/GenBank/DDBJ whole genome shotgun (WGS) entry which is preliminary data.</text>
</comment>
<feature type="region of interest" description="Disordered" evidence="2">
    <location>
        <begin position="389"/>
        <end position="413"/>
    </location>
</feature>
<evidence type="ECO:0000256" key="2">
    <source>
        <dbReference type="SAM" id="MobiDB-lite"/>
    </source>
</evidence>
<dbReference type="InterPro" id="IPR003737">
    <property type="entry name" value="GlcNAc_PI_deacetylase-related"/>
</dbReference>
<dbReference type="EMBL" id="JADEYC010000019">
    <property type="protein sequence ID" value="MBE9375340.1"/>
    <property type="molecule type" value="Genomic_DNA"/>
</dbReference>
<dbReference type="Proteomes" id="UP000598360">
    <property type="component" value="Unassembled WGS sequence"/>
</dbReference>
<organism evidence="4 5">
    <name type="scientific">Saccharopolyspora montiporae</name>
    <dbReference type="NCBI Taxonomy" id="2781240"/>
    <lineage>
        <taxon>Bacteria</taxon>
        <taxon>Bacillati</taxon>
        <taxon>Actinomycetota</taxon>
        <taxon>Actinomycetes</taxon>
        <taxon>Pseudonocardiales</taxon>
        <taxon>Pseudonocardiaceae</taxon>
        <taxon>Saccharopolyspora</taxon>
    </lineage>
</organism>
<keyword evidence="1" id="KW-0862">Zinc</keyword>
<dbReference type="SUPFAM" id="SSF89372">
    <property type="entry name" value="Fucose-specific lectin"/>
    <property type="match status" value="2"/>
</dbReference>
<gene>
    <name evidence="4" type="ORF">IQ251_12880</name>
</gene>
<sequence>MSRAVALVIAAVAVLASCQAPPPREPVPRPPEPPPEARYVQVVAHPDDDILFMNPDLAEGLRAGRPNTAIYLTGGESDVAEPARYSAERQEGTRASYAQMAAAPNDWLRSTIPVGEGRVAELNTLRADPEIKLVFLNLPDDANTRFGEHALTRLARDRQGSLTVNSTVPLNGTVQHPQPYDRRAVVDALTTLFDTFRPTVVRLQDDQPDQRYQRDWVGVHNHPDHVEGAELTKEALGAHRADGLPPTVLTYRDYNVADVPGGLSDQDKRTTRDAFAAYSAHDVLTSTGDVYGTWSDRSAYRWPRRGAWAVQDARGGVQAFSVQARSLAHWTRTAEGAWRGPELAPVPEPMRPQLSVLGEGRGQPVLVGQSEDGSRLLVKRQDRMGVWPPQWQVLDTPPGTDPTQTGPPAGTVDDDGRLVLALKNAAGGVSVRRESTPGTLQWQPWTDLGGTDIQDGTSVVPGQDGAVHVFATDRARVLHWAVPRAGAARAEDVPIGPGKPAGAPVAEQARDGGVRVLVRTDRGGEFVERSLTPQGRWDAQHALPGPGGIGDPVLTAPGPHTRADLIRVTRDGAGSVHVAERIGPRAHWSDLGGAVTDQPAAVAEPDGTITLIGLGDDGRLLVNTGSQGASELAFTGWHPAVTAPPGSVEQAG</sequence>
<feature type="compositionally biased region" description="Low complexity" evidence="2">
    <location>
        <begin position="396"/>
        <end position="411"/>
    </location>
</feature>
<proteinExistence type="predicted"/>
<evidence type="ECO:0000313" key="5">
    <source>
        <dbReference type="Proteomes" id="UP000598360"/>
    </source>
</evidence>
<dbReference type="PANTHER" id="PTHR12993:SF26">
    <property type="entry name" value="1D-MYO-INOSITOL 2-ACETAMIDO-2-DEOXY-ALPHA-D-GLUCOPYRANOSIDE DEACETYLASE"/>
    <property type="match status" value="1"/>
</dbReference>
<dbReference type="PROSITE" id="PS51257">
    <property type="entry name" value="PROKAR_LIPOPROTEIN"/>
    <property type="match status" value="1"/>
</dbReference>
<dbReference type="Gene3D" id="3.40.50.10320">
    <property type="entry name" value="LmbE-like"/>
    <property type="match status" value="1"/>
</dbReference>
<protein>
    <submittedName>
        <fullName evidence="4">PIG-L family deacetylase</fullName>
    </submittedName>
</protein>
<dbReference type="GO" id="GO:0016811">
    <property type="term" value="F:hydrolase activity, acting on carbon-nitrogen (but not peptide) bonds, in linear amides"/>
    <property type="evidence" value="ECO:0007669"/>
    <property type="project" value="TreeGrafter"/>
</dbReference>